<evidence type="ECO:0000256" key="1">
    <source>
        <dbReference type="SAM" id="MobiDB-lite"/>
    </source>
</evidence>
<dbReference type="InterPro" id="IPR036866">
    <property type="entry name" value="RibonucZ/Hydroxyglut_hydro"/>
</dbReference>
<evidence type="ECO:0000313" key="4">
    <source>
        <dbReference type="Proteomes" id="UP000279259"/>
    </source>
</evidence>
<dbReference type="EMBL" id="RSCD01000024">
    <property type="protein sequence ID" value="RSH83602.1"/>
    <property type="molecule type" value="Genomic_DNA"/>
</dbReference>
<dbReference type="InterPro" id="IPR052195">
    <property type="entry name" value="Bact_Alkyl/Aryl-Sulfatase"/>
</dbReference>
<organism evidence="3 4">
    <name type="scientific">Saitozyma podzolica</name>
    <dbReference type="NCBI Taxonomy" id="1890683"/>
    <lineage>
        <taxon>Eukaryota</taxon>
        <taxon>Fungi</taxon>
        <taxon>Dikarya</taxon>
        <taxon>Basidiomycota</taxon>
        <taxon>Agaricomycotina</taxon>
        <taxon>Tremellomycetes</taxon>
        <taxon>Tremellales</taxon>
        <taxon>Trimorphomycetaceae</taxon>
        <taxon>Saitozyma</taxon>
    </lineage>
</organism>
<dbReference type="PANTHER" id="PTHR43223:SF1">
    <property type="entry name" value="ALKYL_ARYL-SULFATASE BDS1"/>
    <property type="match status" value="1"/>
</dbReference>
<dbReference type="InterPro" id="IPR038536">
    <property type="entry name" value="Alkyl/aryl-sulf_dimr_sf"/>
</dbReference>
<gene>
    <name evidence="3" type="ORF">EHS25_005506</name>
</gene>
<evidence type="ECO:0000313" key="3">
    <source>
        <dbReference type="EMBL" id="RSH83602.1"/>
    </source>
</evidence>
<dbReference type="InterPro" id="IPR029228">
    <property type="entry name" value="Alkyl_sulf_dimr"/>
</dbReference>
<dbReference type="OrthoDB" id="449487at2759"/>
<evidence type="ECO:0000259" key="2">
    <source>
        <dbReference type="Pfam" id="PF14863"/>
    </source>
</evidence>
<dbReference type="AlphaFoldDB" id="A0A427XXQ5"/>
<dbReference type="Proteomes" id="UP000279259">
    <property type="component" value="Unassembled WGS sequence"/>
</dbReference>
<dbReference type="Pfam" id="PF14863">
    <property type="entry name" value="Alkyl_sulf_dimr"/>
    <property type="match status" value="1"/>
</dbReference>
<comment type="caution">
    <text evidence="3">The sequence shown here is derived from an EMBL/GenBank/DDBJ whole genome shotgun (WGS) entry which is preliminary data.</text>
</comment>
<name>A0A427XXQ5_9TREE</name>
<keyword evidence="4" id="KW-1185">Reference proteome</keyword>
<feature type="domain" description="Alkyl sulfatase dimerisation" evidence="2">
    <location>
        <begin position="106"/>
        <end position="148"/>
    </location>
</feature>
<feature type="region of interest" description="Disordered" evidence="1">
    <location>
        <begin position="140"/>
        <end position="170"/>
    </location>
</feature>
<dbReference type="GO" id="GO:0018741">
    <property type="term" value="F:linear primary-alkylsulfatase activity"/>
    <property type="evidence" value="ECO:0007669"/>
    <property type="project" value="TreeGrafter"/>
</dbReference>
<dbReference type="PANTHER" id="PTHR43223">
    <property type="entry name" value="ALKYL/ARYL-SULFATASE"/>
    <property type="match status" value="1"/>
</dbReference>
<accession>A0A427XXQ5</accession>
<reference evidence="3 4" key="1">
    <citation type="submission" date="2018-11" db="EMBL/GenBank/DDBJ databases">
        <title>Genome sequence of Saitozyma podzolica DSM 27192.</title>
        <authorList>
            <person name="Aliyu H."/>
            <person name="Gorte O."/>
            <person name="Ochsenreither K."/>
        </authorList>
    </citation>
    <scope>NUCLEOTIDE SEQUENCE [LARGE SCALE GENOMIC DNA]</scope>
    <source>
        <strain evidence="3 4">DSM 27192</strain>
    </source>
</reference>
<dbReference type="SUPFAM" id="SSF56281">
    <property type="entry name" value="Metallo-hydrolase/oxidoreductase"/>
    <property type="match status" value="1"/>
</dbReference>
<protein>
    <recommendedName>
        <fullName evidence="2">Alkyl sulfatase dimerisation domain-containing protein</fullName>
    </recommendedName>
</protein>
<dbReference type="GO" id="GO:0018909">
    <property type="term" value="P:dodecyl sulfate metabolic process"/>
    <property type="evidence" value="ECO:0007669"/>
    <property type="project" value="TreeGrafter"/>
</dbReference>
<dbReference type="Gene3D" id="1.25.40.880">
    <property type="entry name" value="Alkyl sulfatase, dimerisation domain"/>
    <property type="match status" value="1"/>
</dbReference>
<sequence length="189" mass="21300">MTCILAPDSEAPSECLFHLPRQSAVCAPKDATHTMHNLYTLRARGQVPGRVEMAKYLPKALDIFGAEMQVAFASPHWQTWDHEHWDDAARYRRADKTAGEPRPGVWPNRGYYGSLYHNARAQYGFYLCWFAGVPPTLHSLPPTEAGKRKRADSIQAGRSQRQREAHGRIISKVKSRRESLLCEKGADAA</sequence>
<dbReference type="Gene3D" id="3.60.15.30">
    <property type="entry name" value="Metallo-beta-lactamase domain"/>
    <property type="match status" value="1"/>
</dbReference>
<proteinExistence type="predicted"/>
<dbReference type="GO" id="GO:0046983">
    <property type="term" value="F:protein dimerization activity"/>
    <property type="evidence" value="ECO:0007669"/>
    <property type="project" value="InterPro"/>
</dbReference>